<evidence type="ECO:0000256" key="1">
    <source>
        <dbReference type="ARBA" id="ARBA00004567"/>
    </source>
</evidence>
<dbReference type="InterPro" id="IPR045255">
    <property type="entry name" value="RanBP1-like"/>
</dbReference>
<evidence type="ECO:0000256" key="10">
    <source>
        <dbReference type="SAM" id="MobiDB-lite"/>
    </source>
</evidence>
<dbReference type="Gene3D" id="2.30.29.30">
    <property type="entry name" value="Pleckstrin-homology domain (PH domain)/Phosphotyrosine-binding domain (PTB)"/>
    <property type="match status" value="1"/>
</dbReference>
<dbReference type="OrthoDB" id="10062131at2759"/>
<dbReference type="SMART" id="SM00160">
    <property type="entry name" value="RanBD"/>
    <property type="match status" value="1"/>
</dbReference>
<name>A0A6A4XA87_AMPAM</name>
<protein>
    <submittedName>
        <fullName evidence="12">Nuclear pore complex protein Nup50</fullName>
    </submittedName>
</protein>
<dbReference type="GO" id="GO:0051028">
    <property type="term" value="P:mRNA transport"/>
    <property type="evidence" value="ECO:0007669"/>
    <property type="project" value="UniProtKB-KW"/>
</dbReference>
<evidence type="ECO:0000256" key="8">
    <source>
        <dbReference type="ARBA" id="ARBA00023132"/>
    </source>
</evidence>
<keyword evidence="13" id="KW-1185">Reference proteome</keyword>
<organism evidence="12 13">
    <name type="scientific">Amphibalanus amphitrite</name>
    <name type="common">Striped barnacle</name>
    <name type="synonym">Balanus amphitrite</name>
    <dbReference type="NCBI Taxonomy" id="1232801"/>
    <lineage>
        <taxon>Eukaryota</taxon>
        <taxon>Metazoa</taxon>
        <taxon>Ecdysozoa</taxon>
        <taxon>Arthropoda</taxon>
        <taxon>Crustacea</taxon>
        <taxon>Multicrustacea</taxon>
        <taxon>Cirripedia</taxon>
        <taxon>Thoracica</taxon>
        <taxon>Thoracicalcarea</taxon>
        <taxon>Balanomorpha</taxon>
        <taxon>Balanoidea</taxon>
        <taxon>Balanidae</taxon>
        <taxon>Amphibalaninae</taxon>
        <taxon>Amphibalanus</taxon>
    </lineage>
</organism>
<sequence length="486" mass="49610">MSKRGADKQLTHDNWDAEDSGGEDAGQFQAASEEVLRGRVIKKARRRVNRSDDSSGAAPSPFAAFSGFKAPTAKPAGGADNPFGFLAAAAKSSPTAAKSSPAAEKTGSEASKAFSPAALPSTPAAKVSSSDLSTPATMSSPVLTRPPLRSGTSGGSGSSEYHRQLQALNRSMLSWLQTHVDKNPLCILTPVFKDYETHLASIERRFGPAATPTTGGAAASSAVTEKTTPVSASTGGSFSFGSGTTKPADAASPPKLTGFSFGTGAGKAADTGGTGGSSAGGFSFGLPQGKAGLTGAGGAPAASAGFSFGLSSSGKKADASPAAAAPASTAGFSFGFQSGSQGGGAAPATSTEEAEESEEPPVPVVNTVKEDDAVYSKKCKLFYKKDGSFVEKGVGMLYLKPCSDDKYQCLIRADTNLGNILLNIKLSKSIPTQRMGKNNVMMACVPNPPLDPKKKEAESSPVPLLIRVKTGDDADELLRQIDEHKR</sequence>
<dbReference type="GO" id="GO:0005643">
    <property type="term" value="C:nuclear pore"/>
    <property type="evidence" value="ECO:0007669"/>
    <property type="project" value="UniProtKB-SubCell"/>
</dbReference>
<evidence type="ECO:0000256" key="2">
    <source>
        <dbReference type="ARBA" id="ARBA00022448"/>
    </source>
</evidence>
<dbReference type="PANTHER" id="PTHR23138:SF141">
    <property type="entry name" value="NUCLEAR PORE COMPLEX PROTEIN NUP50"/>
    <property type="match status" value="1"/>
</dbReference>
<dbReference type="Pfam" id="PF08911">
    <property type="entry name" value="NUP50"/>
    <property type="match status" value="1"/>
</dbReference>
<dbReference type="GO" id="GO:0006606">
    <property type="term" value="P:protein import into nucleus"/>
    <property type="evidence" value="ECO:0007669"/>
    <property type="project" value="TreeGrafter"/>
</dbReference>
<keyword evidence="6" id="KW-0007">Acetylation</keyword>
<evidence type="ECO:0000256" key="3">
    <source>
        <dbReference type="ARBA" id="ARBA00022737"/>
    </source>
</evidence>
<dbReference type="AlphaFoldDB" id="A0A6A4XA87"/>
<feature type="compositionally biased region" description="Polar residues" evidence="10">
    <location>
        <begin position="127"/>
        <end position="142"/>
    </location>
</feature>
<keyword evidence="8" id="KW-0906">Nuclear pore complex</keyword>
<evidence type="ECO:0000256" key="7">
    <source>
        <dbReference type="ARBA" id="ARBA00023010"/>
    </source>
</evidence>
<keyword evidence="3" id="KW-0677">Repeat</keyword>
<feature type="compositionally biased region" description="Low complexity" evidence="10">
    <location>
        <begin position="233"/>
        <end position="245"/>
    </location>
</feature>
<feature type="compositionally biased region" description="Low complexity" evidence="10">
    <location>
        <begin position="54"/>
        <end position="71"/>
    </location>
</feature>
<evidence type="ECO:0000256" key="6">
    <source>
        <dbReference type="ARBA" id="ARBA00022990"/>
    </source>
</evidence>
<dbReference type="EMBL" id="VIIS01000193">
    <property type="protein sequence ID" value="KAF0312058.1"/>
    <property type="molecule type" value="Genomic_DNA"/>
</dbReference>
<dbReference type="InterPro" id="IPR015007">
    <property type="entry name" value="NUP2/50/61"/>
</dbReference>
<dbReference type="InterPro" id="IPR011993">
    <property type="entry name" value="PH-like_dom_sf"/>
</dbReference>
<dbReference type="SUPFAM" id="SSF50729">
    <property type="entry name" value="PH domain-like"/>
    <property type="match status" value="1"/>
</dbReference>
<keyword evidence="2" id="KW-0813">Transport</keyword>
<feature type="compositionally biased region" description="Polar residues" evidence="10">
    <location>
        <begin position="223"/>
        <end position="232"/>
    </location>
</feature>
<proteinExistence type="predicted"/>
<accession>A0A6A4XA87</accession>
<feature type="region of interest" description="Disordered" evidence="10">
    <location>
        <begin position="1"/>
        <end position="160"/>
    </location>
</feature>
<dbReference type="CDD" id="cd13170">
    <property type="entry name" value="RanBD_NUP50"/>
    <property type="match status" value="1"/>
</dbReference>
<gene>
    <name evidence="12" type="primary">Nup50</name>
    <name evidence="12" type="ORF">FJT64_017154</name>
</gene>
<feature type="region of interest" description="Disordered" evidence="10">
    <location>
        <begin position="207"/>
        <end position="257"/>
    </location>
</feature>
<evidence type="ECO:0000256" key="9">
    <source>
        <dbReference type="ARBA" id="ARBA00023242"/>
    </source>
</evidence>
<feature type="domain" description="RanBD1" evidence="11">
    <location>
        <begin position="361"/>
        <end position="484"/>
    </location>
</feature>
<evidence type="ECO:0000259" key="11">
    <source>
        <dbReference type="SMART" id="SM00160"/>
    </source>
</evidence>
<keyword evidence="5" id="KW-0653">Protein transport</keyword>
<comment type="subcellular location">
    <subcellularLocation>
        <location evidence="1">Nucleus</location>
        <location evidence="1">Nuclear pore complex</location>
    </subcellularLocation>
</comment>
<dbReference type="InterPro" id="IPR000156">
    <property type="entry name" value="Ran_bind_dom"/>
</dbReference>
<keyword evidence="7" id="KW-0811">Translocation</keyword>
<evidence type="ECO:0000256" key="5">
    <source>
        <dbReference type="ARBA" id="ARBA00022927"/>
    </source>
</evidence>
<dbReference type="PANTHER" id="PTHR23138">
    <property type="entry name" value="RAN BINDING PROTEIN"/>
    <property type="match status" value="1"/>
</dbReference>
<evidence type="ECO:0000313" key="13">
    <source>
        <dbReference type="Proteomes" id="UP000440578"/>
    </source>
</evidence>
<feature type="region of interest" description="Disordered" evidence="10">
    <location>
        <begin position="339"/>
        <end position="364"/>
    </location>
</feature>
<evidence type="ECO:0000313" key="12">
    <source>
        <dbReference type="EMBL" id="KAF0312058.1"/>
    </source>
</evidence>
<evidence type="ECO:0000256" key="4">
    <source>
        <dbReference type="ARBA" id="ARBA00022816"/>
    </source>
</evidence>
<dbReference type="Proteomes" id="UP000440578">
    <property type="component" value="Unassembled WGS sequence"/>
</dbReference>
<feature type="compositionally biased region" description="Low complexity" evidence="10">
    <location>
        <begin position="207"/>
        <end position="222"/>
    </location>
</feature>
<feature type="compositionally biased region" description="Low complexity" evidence="10">
    <location>
        <begin position="87"/>
        <end position="103"/>
    </location>
</feature>
<reference evidence="12 13" key="1">
    <citation type="submission" date="2019-07" db="EMBL/GenBank/DDBJ databases">
        <title>Draft genome assembly of a fouling barnacle, Amphibalanus amphitrite (Darwin, 1854): The first reference genome for Thecostraca.</title>
        <authorList>
            <person name="Kim W."/>
        </authorList>
    </citation>
    <scope>NUCLEOTIDE SEQUENCE [LARGE SCALE GENOMIC DNA]</scope>
    <source>
        <strain evidence="12">SNU_AA5</strain>
        <tissue evidence="12">Soma without cirri and trophi</tissue>
    </source>
</reference>
<comment type="caution">
    <text evidence="12">The sequence shown here is derived from an EMBL/GenBank/DDBJ whole genome shotgun (WGS) entry which is preliminary data.</text>
</comment>
<feature type="compositionally biased region" description="Basic residues" evidence="10">
    <location>
        <begin position="39"/>
        <end position="48"/>
    </location>
</feature>
<feature type="compositionally biased region" description="Basic and acidic residues" evidence="10">
    <location>
        <begin position="1"/>
        <end position="15"/>
    </location>
</feature>
<dbReference type="Pfam" id="PF00638">
    <property type="entry name" value="Ran_BP1"/>
    <property type="match status" value="1"/>
</dbReference>
<keyword evidence="4" id="KW-0509">mRNA transport</keyword>
<keyword evidence="9" id="KW-0539">Nucleus</keyword>